<dbReference type="Proteomes" id="UP001479290">
    <property type="component" value="Unassembled WGS sequence"/>
</dbReference>
<accession>A0AAW1ZP11</accession>
<reference evidence="1 2" key="1">
    <citation type="submission" date="2024-05" db="EMBL/GenBank/DDBJ databases">
        <title>A high-quality chromosomal-level genome assembly of Topmouth culter (Culter alburnus).</title>
        <authorList>
            <person name="Zhao H."/>
        </authorList>
    </citation>
    <scope>NUCLEOTIDE SEQUENCE [LARGE SCALE GENOMIC DNA]</scope>
    <source>
        <strain evidence="1">CATC2023</strain>
        <tissue evidence="1">Muscle</tissue>
    </source>
</reference>
<sequence length="161" mass="18180">MRGNMSPCLSGWRLGKNPRGPRAPAAFLPPILQSLAPKKARCDKNKRKEEKNRRETVLLEYKTFFFCTHFLFVSQCFGGAFQREYSWEEEGGLMFFLGVFSLGCRVLESEVYLESAEARLPTPPTALAFHSCTHAHAAHLRTHAIGSQRTVYRPTGVNTSK</sequence>
<gene>
    <name evidence="1" type="ORF">ABG768_006470</name>
</gene>
<protein>
    <submittedName>
        <fullName evidence="1">Uncharacterized protein</fullName>
    </submittedName>
</protein>
<dbReference type="AlphaFoldDB" id="A0AAW1ZP11"/>
<comment type="caution">
    <text evidence="1">The sequence shown here is derived from an EMBL/GenBank/DDBJ whole genome shotgun (WGS) entry which is preliminary data.</text>
</comment>
<evidence type="ECO:0000313" key="2">
    <source>
        <dbReference type="Proteomes" id="UP001479290"/>
    </source>
</evidence>
<evidence type="ECO:0000313" key="1">
    <source>
        <dbReference type="EMBL" id="KAK9963271.1"/>
    </source>
</evidence>
<organism evidence="1 2">
    <name type="scientific">Culter alburnus</name>
    <name type="common">Topmouth culter</name>
    <dbReference type="NCBI Taxonomy" id="194366"/>
    <lineage>
        <taxon>Eukaryota</taxon>
        <taxon>Metazoa</taxon>
        <taxon>Chordata</taxon>
        <taxon>Craniata</taxon>
        <taxon>Vertebrata</taxon>
        <taxon>Euteleostomi</taxon>
        <taxon>Actinopterygii</taxon>
        <taxon>Neopterygii</taxon>
        <taxon>Teleostei</taxon>
        <taxon>Ostariophysi</taxon>
        <taxon>Cypriniformes</taxon>
        <taxon>Xenocyprididae</taxon>
        <taxon>Xenocypridinae</taxon>
        <taxon>Culter</taxon>
    </lineage>
</organism>
<proteinExistence type="predicted"/>
<name>A0AAW1ZP11_CULAL</name>
<dbReference type="EMBL" id="JAWDJR010000014">
    <property type="protein sequence ID" value="KAK9963271.1"/>
    <property type="molecule type" value="Genomic_DNA"/>
</dbReference>
<keyword evidence="2" id="KW-1185">Reference proteome</keyword>